<dbReference type="EMBL" id="LS974202">
    <property type="protein sequence ID" value="SSC14068.1"/>
    <property type="molecule type" value="Genomic_DNA"/>
</dbReference>
<dbReference type="Gene3D" id="3.40.630.30">
    <property type="match status" value="1"/>
</dbReference>
<organism evidence="2 3">
    <name type="scientific">Mesotoga infera</name>
    <dbReference type="NCBI Taxonomy" id="1236046"/>
    <lineage>
        <taxon>Bacteria</taxon>
        <taxon>Thermotogati</taxon>
        <taxon>Thermotogota</taxon>
        <taxon>Thermotogae</taxon>
        <taxon>Kosmotogales</taxon>
        <taxon>Kosmotogaceae</taxon>
        <taxon>Mesotoga</taxon>
    </lineage>
</organism>
<dbReference type="SUPFAM" id="SSF55729">
    <property type="entry name" value="Acyl-CoA N-acyltransferases (Nat)"/>
    <property type="match status" value="1"/>
</dbReference>
<name>A0A7Z7PSQ8_9BACT</name>
<gene>
    <name evidence="2" type="ORF">MESINF_2628</name>
</gene>
<keyword evidence="2" id="KW-0808">Transferase</keyword>
<dbReference type="CDD" id="cd04301">
    <property type="entry name" value="NAT_SF"/>
    <property type="match status" value="1"/>
</dbReference>
<dbReference type="Proteomes" id="UP000250796">
    <property type="component" value="Chromosome MESINF"/>
</dbReference>
<evidence type="ECO:0000313" key="2">
    <source>
        <dbReference type="EMBL" id="SSC14068.1"/>
    </source>
</evidence>
<dbReference type="Pfam" id="PF00583">
    <property type="entry name" value="Acetyltransf_1"/>
    <property type="match status" value="1"/>
</dbReference>
<proteinExistence type="predicted"/>
<dbReference type="InterPro" id="IPR000182">
    <property type="entry name" value="GNAT_dom"/>
</dbReference>
<dbReference type="GO" id="GO:0016747">
    <property type="term" value="F:acyltransferase activity, transferring groups other than amino-acyl groups"/>
    <property type="evidence" value="ECO:0007669"/>
    <property type="project" value="InterPro"/>
</dbReference>
<protein>
    <submittedName>
        <fullName evidence="2">Acetyltransferase</fullName>
    </submittedName>
</protein>
<dbReference type="InterPro" id="IPR016181">
    <property type="entry name" value="Acyl_CoA_acyltransferase"/>
</dbReference>
<dbReference type="RefSeq" id="WP_169700362.1">
    <property type="nucleotide sequence ID" value="NZ_LS974202.1"/>
</dbReference>
<evidence type="ECO:0000259" key="1">
    <source>
        <dbReference type="PROSITE" id="PS51186"/>
    </source>
</evidence>
<dbReference type="PROSITE" id="PS51186">
    <property type="entry name" value="GNAT"/>
    <property type="match status" value="1"/>
</dbReference>
<dbReference type="KEGG" id="minf:MESINF_2628"/>
<reference evidence="2 3" key="1">
    <citation type="submission" date="2017-01" db="EMBL/GenBank/DDBJ databases">
        <authorList>
            <person name="Erauso G."/>
        </authorList>
    </citation>
    <scope>NUCLEOTIDE SEQUENCE [LARGE SCALE GENOMIC DNA]</scope>
    <source>
        <strain evidence="2">MESINF1</strain>
    </source>
</reference>
<sequence length="153" mass="17453">MEEKVRFVEITEDNLIECLKLSKTLLENQDKAVASNAVSIAQAHFAKNAWFRAIYAGDAMVGFIMLDYTPVPELGDIKHAFLWRFMIGGNYQKKGYGSDALHLLFENLKERGYEKLLTSCVVKEPSPLQFYLKLGFIDTGRWDGDEKVLLKDL</sequence>
<accession>A0A7Z7PSQ8</accession>
<dbReference type="AlphaFoldDB" id="A0A7Z7PSQ8"/>
<keyword evidence="3" id="KW-1185">Reference proteome</keyword>
<feature type="domain" description="N-acetyltransferase" evidence="1">
    <location>
        <begin position="5"/>
        <end position="153"/>
    </location>
</feature>
<evidence type="ECO:0000313" key="3">
    <source>
        <dbReference type="Proteomes" id="UP000250796"/>
    </source>
</evidence>